<gene>
    <name evidence="2" type="ORF">T459_32353</name>
</gene>
<keyword evidence="3" id="KW-1185">Reference proteome</keyword>
<reference evidence="2 3" key="1">
    <citation type="journal article" date="2014" name="Nat. Genet.">
        <title>Genome sequence of the hot pepper provides insights into the evolution of pungency in Capsicum species.</title>
        <authorList>
            <person name="Kim S."/>
            <person name="Park M."/>
            <person name="Yeom S.I."/>
            <person name="Kim Y.M."/>
            <person name="Lee J.M."/>
            <person name="Lee H.A."/>
            <person name="Seo E."/>
            <person name="Choi J."/>
            <person name="Cheong K."/>
            <person name="Kim K.T."/>
            <person name="Jung K."/>
            <person name="Lee G.W."/>
            <person name="Oh S.K."/>
            <person name="Bae C."/>
            <person name="Kim S.B."/>
            <person name="Lee H.Y."/>
            <person name="Kim S.Y."/>
            <person name="Kim M.S."/>
            <person name="Kang B.C."/>
            <person name="Jo Y.D."/>
            <person name="Yang H.B."/>
            <person name="Jeong H.J."/>
            <person name="Kang W.H."/>
            <person name="Kwon J.K."/>
            <person name="Shin C."/>
            <person name="Lim J.Y."/>
            <person name="Park J.H."/>
            <person name="Huh J.H."/>
            <person name="Kim J.S."/>
            <person name="Kim B.D."/>
            <person name="Cohen O."/>
            <person name="Paran I."/>
            <person name="Suh M.C."/>
            <person name="Lee S.B."/>
            <person name="Kim Y.K."/>
            <person name="Shin Y."/>
            <person name="Noh S.J."/>
            <person name="Park J."/>
            <person name="Seo Y.S."/>
            <person name="Kwon S.Y."/>
            <person name="Kim H.A."/>
            <person name="Park J.M."/>
            <person name="Kim H.J."/>
            <person name="Choi S.B."/>
            <person name="Bosland P.W."/>
            <person name="Reeves G."/>
            <person name="Jo S.H."/>
            <person name="Lee B.W."/>
            <person name="Cho H.T."/>
            <person name="Choi H.S."/>
            <person name="Lee M.S."/>
            <person name="Yu Y."/>
            <person name="Do Choi Y."/>
            <person name="Park B.S."/>
            <person name="van Deynze A."/>
            <person name="Ashrafi H."/>
            <person name="Hill T."/>
            <person name="Kim W.T."/>
            <person name="Pai H.S."/>
            <person name="Ahn H.K."/>
            <person name="Yeam I."/>
            <person name="Giovannoni J.J."/>
            <person name="Rose J.K."/>
            <person name="Sorensen I."/>
            <person name="Lee S.J."/>
            <person name="Kim R.W."/>
            <person name="Choi I.Y."/>
            <person name="Choi B.S."/>
            <person name="Lim J.S."/>
            <person name="Lee Y.H."/>
            <person name="Choi D."/>
        </authorList>
    </citation>
    <scope>NUCLEOTIDE SEQUENCE [LARGE SCALE GENOMIC DNA]</scope>
    <source>
        <strain evidence="3">cv. CM334</strain>
    </source>
</reference>
<comment type="caution">
    <text evidence="2">The sequence shown here is derived from an EMBL/GenBank/DDBJ whole genome shotgun (WGS) entry which is preliminary data.</text>
</comment>
<organism evidence="2 3">
    <name type="scientific">Capsicum annuum</name>
    <name type="common">Capsicum pepper</name>
    <dbReference type="NCBI Taxonomy" id="4072"/>
    <lineage>
        <taxon>Eukaryota</taxon>
        <taxon>Viridiplantae</taxon>
        <taxon>Streptophyta</taxon>
        <taxon>Embryophyta</taxon>
        <taxon>Tracheophyta</taxon>
        <taxon>Spermatophyta</taxon>
        <taxon>Magnoliopsida</taxon>
        <taxon>eudicotyledons</taxon>
        <taxon>Gunneridae</taxon>
        <taxon>Pentapetalae</taxon>
        <taxon>asterids</taxon>
        <taxon>lamiids</taxon>
        <taxon>Solanales</taxon>
        <taxon>Solanaceae</taxon>
        <taxon>Solanoideae</taxon>
        <taxon>Capsiceae</taxon>
        <taxon>Capsicum</taxon>
    </lineage>
</organism>
<evidence type="ECO:0000313" key="3">
    <source>
        <dbReference type="Proteomes" id="UP000222542"/>
    </source>
</evidence>
<dbReference type="STRING" id="4072.A0A2G2Y266"/>
<dbReference type="AlphaFoldDB" id="A0A2G2Y266"/>
<feature type="compositionally biased region" description="Acidic residues" evidence="1">
    <location>
        <begin position="88"/>
        <end position="99"/>
    </location>
</feature>
<dbReference type="EMBL" id="AYRZ02000023">
    <property type="protein sequence ID" value="PHT63824.1"/>
    <property type="molecule type" value="Genomic_DNA"/>
</dbReference>
<feature type="region of interest" description="Disordered" evidence="1">
    <location>
        <begin position="77"/>
        <end position="108"/>
    </location>
</feature>
<proteinExistence type="predicted"/>
<dbReference type="Gramene" id="PHT63824">
    <property type="protein sequence ID" value="PHT63824"/>
    <property type="gene ID" value="T459_32353"/>
</dbReference>
<accession>A0A2G2Y266</accession>
<dbReference type="Proteomes" id="UP000222542">
    <property type="component" value="Unassembled WGS sequence"/>
</dbReference>
<evidence type="ECO:0000256" key="1">
    <source>
        <dbReference type="SAM" id="MobiDB-lite"/>
    </source>
</evidence>
<name>A0A2G2Y266_CAPAN</name>
<reference evidence="2 3" key="2">
    <citation type="journal article" date="2017" name="Genome Biol.">
        <title>New reference genome sequences of hot pepper reveal the massive evolution of plant disease-resistance genes by retroduplication.</title>
        <authorList>
            <person name="Kim S."/>
            <person name="Park J."/>
            <person name="Yeom S.I."/>
            <person name="Kim Y.M."/>
            <person name="Seo E."/>
            <person name="Kim K.T."/>
            <person name="Kim M.S."/>
            <person name="Lee J.M."/>
            <person name="Cheong K."/>
            <person name="Shin H.S."/>
            <person name="Kim S.B."/>
            <person name="Han K."/>
            <person name="Lee J."/>
            <person name="Park M."/>
            <person name="Lee H.A."/>
            <person name="Lee H.Y."/>
            <person name="Lee Y."/>
            <person name="Oh S."/>
            <person name="Lee J.H."/>
            <person name="Choi E."/>
            <person name="Choi E."/>
            <person name="Lee S.E."/>
            <person name="Jeon J."/>
            <person name="Kim H."/>
            <person name="Choi G."/>
            <person name="Song H."/>
            <person name="Lee J."/>
            <person name="Lee S.C."/>
            <person name="Kwon J.K."/>
            <person name="Lee H.Y."/>
            <person name="Koo N."/>
            <person name="Hong Y."/>
            <person name="Kim R.W."/>
            <person name="Kang W.H."/>
            <person name="Huh J.H."/>
            <person name="Kang B.C."/>
            <person name="Yang T.J."/>
            <person name="Lee Y.H."/>
            <person name="Bennetzen J.L."/>
            <person name="Choi D."/>
        </authorList>
    </citation>
    <scope>NUCLEOTIDE SEQUENCE [LARGE SCALE GENOMIC DNA]</scope>
    <source>
        <strain evidence="3">cv. CM334</strain>
    </source>
</reference>
<protein>
    <submittedName>
        <fullName evidence="2">Uncharacterized protein</fullName>
    </submittedName>
</protein>
<evidence type="ECO:0000313" key="2">
    <source>
        <dbReference type="EMBL" id="PHT63824.1"/>
    </source>
</evidence>
<sequence length="108" mass="12858">MQNAQSHLQYDKYGLGDIVLFGNWEKMKIDDHEDLFDVFLMNRVDVLASCLSPNNGWRIGMLSMICLLKDPEEEYRKYSEKRKKKDNDSDDNEDTDDEEAEKKKEKRY</sequence>